<reference evidence="1 2" key="1">
    <citation type="submission" date="2017-02" db="EMBL/GenBank/DDBJ databases">
        <title>Complete genome sequences of Mycobacterium kansasii strains isolated from rhesus macaques.</title>
        <authorList>
            <person name="Panda A."/>
            <person name="Nagaraj S."/>
            <person name="Zhao X."/>
            <person name="Tettelin H."/>
            <person name="Detolla L.J."/>
        </authorList>
    </citation>
    <scope>NUCLEOTIDE SEQUENCE [LARGE SCALE GENOMIC DNA]</scope>
    <source>
        <strain evidence="1 2">11-3813</strain>
    </source>
</reference>
<dbReference type="AlphaFoldDB" id="A0A1V3WYY5"/>
<dbReference type="Proteomes" id="UP000189229">
    <property type="component" value="Unassembled WGS sequence"/>
</dbReference>
<protein>
    <submittedName>
        <fullName evidence="1">Uncharacterized protein</fullName>
    </submittedName>
</protein>
<dbReference type="EMBL" id="MVBM01000005">
    <property type="protein sequence ID" value="OOK71968.1"/>
    <property type="molecule type" value="Genomic_DNA"/>
</dbReference>
<evidence type="ECO:0000313" key="1">
    <source>
        <dbReference type="EMBL" id="OOK71968.1"/>
    </source>
</evidence>
<name>A0A1V3WYY5_MYCKA</name>
<comment type="caution">
    <text evidence="1">The sequence shown here is derived from an EMBL/GenBank/DDBJ whole genome shotgun (WGS) entry which is preliminary data.</text>
</comment>
<sequence length="55" mass="6054">MVAETHHHIFADILGHTRMDLGETPAISRPRAFLVALAGDGLRDGEHHERTRPGS</sequence>
<gene>
    <name evidence="1" type="ORF">BZL30_5955</name>
</gene>
<accession>A0A1V3WYY5</accession>
<proteinExistence type="predicted"/>
<evidence type="ECO:0000313" key="2">
    <source>
        <dbReference type="Proteomes" id="UP000189229"/>
    </source>
</evidence>
<organism evidence="1 2">
    <name type="scientific">Mycobacterium kansasii</name>
    <dbReference type="NCBI Taxonomy" id="1768"/>
    <lineage>
        <taxon>Bacteria</taxon>
        <taxon>Bacillati</taxon>
        <taxon>Actinomycetota</taxon>
        <taxon>Actinomycetes</taxon>
        <taxon>Mycobacteriales</taxon>
        <taxon>Mycobacteriaceae</taxon>
        <taxon>Mycobacterium</taxon>
    </lineage>
</organism>